<dbReference type="PANTHER" id="PTHR43107:SF7">
    <property type="entry name" value="LONG-CHAIN FATTY ACID TRANSPORT PROTEIN 1"/>
    <property type="match status" value="1"/>
</dbReference>
<keyword evidence="4" id="KW-0436">Ligase</keyword>
<dbReference type="FunFam" id="3.30.300.30:FF:000002">
    <property type="entry name" value="Long-chain fatty acid transport protein 1"/>
    <property type="match status" value="1"/>
</dbReference>
<feature type="domain" description="AMP-binding enzyme C-terminal" evidence="25">
    <location>
        <begin position="523"/>
        <end position="598"/>
    </location>
</feature>
<dbReference type="GO" id="GO:0000166">
    <property type="term" value="F:nucleotide binding"/>
    <property type="evidence" value="ECO:0007669"/>
    <property type="project" value="UniProtKB-KW"/>
</dbReference>
<evidence type="ECO:0000256" key="3">
    <source>
        <dbReference type="ARBA" id="ARBA00022448"/>
    </source>
</evidence>
<evidence type="ECO:0000256" key="16">
    <source>
        <dbReference type="ARBA" id="ARBA00035842"/>
    </source>
</evidence>
<keyword evidence="9" id="KW-0445">Lipid transport</keyword>
<dbReference type="Gene3D" id="3.30.300.30">
    <property type="match status" value="1"/>
</dbReference>
<comment type="catalytic activity">
    <reaction evidence="16">
        <text>(9Z,12Z)-octadecadienoate(out) = (9Z,12Z)-octadecadienoate(in)</text>
        <dbReference type="Rhea" id="RHEA:45264"/>
        <dbReference type="ChEBI" id="CHEBI:30245"/>
    </reaction>
</comment>
<evidence type="ECO:0000256" key="19">
    <source>
        <dbReference type="ARBA" id="ARBA00036271"/>
    </source>
</evidence>
<evidence type="ECO:0000259" key="25">
    <source>
        <dbReference type="Pfam" id="PF13193"/>
    </source>
</evidence>
<dbReference type="Gene3D" id="3.40.50.12780">
    <property type="entry name" value="N-terminal domain of ligase-like"/>
    <property type="match status" value="1"/>
</dbReference>
<proteinExistence type="evidence at transcript level"/>
<comment type="catalytic activity">
    <reaction evidence="18">
        <text>hexadecanoate(out) = hexadecanoate(in)</text>
        <dbReference type="Rhea" id="RHEA:45256"/>
        <dbReference type="ChEBI" id="CHEBI:7896"/>
    </reaction>
</comment>
<evidence type="ECO:0000256" key="20">
    <source>
        <dbReference type="ARBA" id="ARBA00036527"/>
    </source>
</evidence>
<dbReference type="InterPro" id="IPR025110">
    <property type="entry name" value="AMP-bd_C"/>
</dbReference>
<dbReference type="InterPro" id="IPR042099">
    <property type="entry name" value="ANL_N_sf"/>
</dbReference>
<dbReference type="InterPro" id="IPR020845">
    <property type="entry name" value="AMP-binding_CS"/>
</dbReference>
<feature type="signal peptide" evidence="23">
    <location>
        <begin position="1"/>
        <end position="31"/>
    </location>
</feature>
<dbReference type="GO" id="GO:0047676">
    <property type="term" value="F:arachidonate-CoA ligase activity"/>
    <property type="evidence" value="ECO:0007669"/>
    <property type="project" value="UniProtKB-EC"/>
</dbReference>
<evidence type="ECO:0000256" key="21">
    <source>
        <dbReference type="ARBA" id="ARBA00041297"/>
    </source>
</evidence>
<feature type="chain" id="PRO_5003510248" description="Arachidonate--CoA ligase" evidence="23">
    <location>
        <begin position="32"/>
        <end position="646"/>
    </location>
</feature>
<keyword evidence="23" id="KW-0732">Signal</keyword>
<evidence type="ECO:0000256" key="8">
    <source>
        <dbReference type="ARBA" id="ARBA00022989"/>
    </source>
</evidence>
<dbReference type="AlphaFoldDB" id="G8IG86"/>
<evidence type="ECO:0000256" key="12">
    <source>
        <dbReference type="ARBA" id="ARBA00024548"/>
    </source>
</evidence>
<dbReference type="InterPro" id="IPR000873">
    <property type="entry name" value="AMP-dep_synth/lig_dom"/>
</dbReference>
<evidence type="ECO:0000256" key="23">
    <source>
        <dbReference type="SAM" id="SignalP"/>
    </source>
</evidence>
<comment type="subcellular location">
    <subcellularLocation>
        <location evidence="1">Endomembrane system</location>
    </subcellularLocation>
</comment>
<evidence type="ECO:0000256" key="7">
    <source>
        <dbReference type="ARBA" id="ARBA00022832"/>
    </source>
</evidence>
<evidence type="ECO:0000256" key="4">
    <source>
        <dbReference type="ARBA" id="ARBA00022598"/>
    </source>
</evidence>
<comment type="catalytic activity">
    <reaction evidence="19">
        <text>a fatty acid(in) = a fatty acid(out)</text>
        <dbReference type="Rhea" id="RHEA:38879"/>
        <dbReference type="ChEBI" id="CHEBI:28868"/>
    </reaction>
</comment>
<keyword evidence="5" id="KW-0812">Transmembrane</keyword>
<evidence type="ECO:0000256" key="17">
    <source>
        <dbReference type="ARBA" id="ARBA00035938"/>
    </source>
</evidence>
<keyword evidence="7" id="KW-0276">Fatty acid metabolism</keyword>
<evidence type="ECO:0000259" key="24">
    <source>
        <dbReference type="Pfam" id="PF00501"/>
    </source>
</evidence>
<dbReference type="InterPro" id="IPR045851">
    <property type="entry name" value="AMP-bd_C_sf"/>
</dbReference>
<comment type="catalytic activity">
    <reaction evidence="17">
        <text>(9Z)-octadecenoate(out) = (9Z)-octadecenoate(in)</text>
        <dbReference type="Rhea" id="RHEA:33655"/>
        <dbReference type="ChEBI" id="CHEBI:30823"/>
    </reaction>
</comment>
<reference evidence="26" key="1">
    <citation type="submission" date="2011-09" db="EMBL/GenBank/DDBJ databases">
        <title>Molecular cloning and sequence analysis of solute carrier family 27 (fatty acid transporter), member 1 (SLC27A1) in Banna minipig.</title>
        <authorList>
            <person name="Leng J.N."/>
            <person name="Wang W.Z."/>
            <person name="Wang C."/>
            <person name="Wang J."/>
            <person name="Zhao S.M."/>
            <person name="Gao S.Z."/>
        </authorList>
    </citation>
    <scope>NUCLEOTIDE SEQUENCE</scope>
</reference>
<evidence type="ECO:0000313" key="26">
    <source>
        <dbReference type="EMBL" id="AER13698.1"/>
    </source>
</evidence>
<evidence type="ECO:0000256" key="22">
    <source>
        <dbReference type="ARBA" id="ARBA00048666"/>
    </source>
</evidence>
<sequence length="646" mass="71204">MRTPGACSASVASLVLLWLLGLPWTWSTAAALGVYVGGGGWRFLRIVCKTARRDLFGLSVLIRVRLELRRHQRARHTIPQIFQAVARQQPEHLALVDAGSGACWTFAQLDAYSNAVANLFRQLGFVPGDVVAIFLEGRPEFVGLWLGLAKAGMEAALLNINLRREPLTFCLGTSGAKALVFGEELAVAVAEVSGQLGKSLVKFCSGDSRPEGLLPDTQLLDPLLKETSTAPLAQPPGKGMDDRLFYIYTSGTTGLPKAAIVVHSRYYRIAAFGHHSYRMQATDVIYDCLPLYHSAGNIVGVGQCLIYGLMVVLRKKFSASRFWEDCVKYNCTVVQYIGEICRYLLKQPVREAEGQHRVRLAVGNGLRPAIWEEFTERFGVRQIGEFYGATECNCSIANMDGKVGACGFNSRILPHVYPIRLVKVNEDTMELLRDAQGLCIPCQAGEPGLLVGQINQQDPLRRFDGYISESATSKKIAHSVFCKGDSAYLSGDVLVMDELGYMYFRDRSGDTFRWRGENVSTTEVEGVLSRLLGQTDVAVYGVAVPGVEGKAGMAAIADPHGQLSPNALYQELQKVLAPYARPIFLRLLPQVDTTGTFKIQKTRLQHEGFDPRQTSDRLFFLDLKQGHCLPLDQSVYTRICSGAFFL</sequence>
<comment type="catalytic activity">
    <reaction evidence="20">
        <text>a very long-chain fatty acid + ATP + CoA = a very long-chain fatty acyl-CoA + AMP + diphosphate</text>
        <dbReference type="Rhea" id="RHEA:54536"/>
        <dbReference type="ChEBI" id="CHEBI:30616"/>
        <dbReference type="ChEBI" id="CHEBI:33019"/>
        <dbReference type="ChEBI" id="CHEBI:57287"/>
        <dbReference type="ChEBI" id="CHEBI:58950"/>
        <dbReference type="ChEBI" id="CHEBI:138261"/>
        <dbReference type="ChEBI" id="CHEBI:456215"/>
    </reaction>
    <physiologicalReaction direction="left-to-right" evidence="20">
        <dbReference type="Rhea" id="RHEA:54537"/>
    </physiologicalReaction>
</comment>
<keyword evidence="11" id="KW-0472">Membrane</keyword>
<accession>G8IG86</accession>
<gene>
    <name evidence="26" type="primary">SLC27A1</name>
</gene>
<keyword evidence="8" id="KW-1133">Transmembrane helix</keyword>
<evidence type="ECO:0000256" key="14">
    <source>
        <dbReference type="ARBA" id="ARBA00026121"/>
    </source>
</evidence>
<dbReference type="PANTHER" id="PTHR43107">
    <property type="entry name" value="LONG-CHAIN FATTY ACID TRANSPORT PROTEIN"/>
    <property type="match status" value="1"/>
</dbReference>
<evidence type="ECO:0000256" key="6">
    <source>
        <dbReference type="ARBA" id="ARBA00022741"/>
    </source>
</evidence>
<comment type="catalytic activity">
    <reaction evidence="22">
        <text>tetracosanoate + ATP + CoA = tetracosanoyl-CoA + AMP + diphosphate</text>
        <dbReference type="Rhea" id="RHEA:33639"/>
        <dbReference type="ChEBI" id="CHEBI:30616"/>
        <dbReference type="ChEBI" id="CHEBI:31014"/>
        <dbReference type="ChEBI" id="CHEBI:33019"/>
        <dbReference type="ChEBI" id="CHEBI:57287"/>
        <dbReference type="ChEBI" id="CHEBI:65052"/>
        <dbReference type="ChEBI" id="CHEBI:456215"/>
    </reaction>
    <physiologicalReaction direction="left-to-right" evidence="22">
        <dbReference type="Rhea" id="RHEA:33640"/>
    </physiologicalReaction>
</comment>
<keyword evidence="6" id="KW-0547">Nucleotide-binding</keyword>
<dbReference type="FunFam" id="3.40.50.12780:FF:000008">
    <property type="entry name" value="Long-chain fatty acid transport protein 4"/>
    <property type="match status" value="1"/>
</dbReference>
<dbReference type="EMBL" id="JN713898">
    <property type="protein sequence ID" value="AER13698.1"/>
    <property type="molecule type" value="mRNA"/>
</dbReference>
<keyword evidence="10" id="KW-0443">Lipid metabolism</keyword>
<evidence type="ECO:0000256" key="5">
    <source>
        <dbReference type="ARBA" id="ARBA00022692"/>
    </source>
</evidence>
<evidence type="ECO:0000256" key="11">
    <source>
        <dbReference type="ARBA" id="ARBA00023136"/>
    </source>
</evidence>
<dbReference type="Pfam" id="PF00501">
    <property type="entry name" value="AMP-binding"/>
    <property type="match status" value="1"/>
</dbReference>
<comment type="catalytic activity">
    <reaction evidence="12">
        <text>(5Z,8Z,11Z,14Z)-eicosatetraenoate + ATP + CoA = (5Z,8Z,11Z,14Z)-eicosatetraenoyl-CoA + AMP + diphosphate</text>
        <dbReference type="Rhea" id="RHEA:19713"/>
        <dbReference type="ChEBI" id="CHEBI:30616"/>
        <dbReference type="ChEBI" id="CHEBI:32395"/>
        <dbReference type="ChEBI" id="CHEBI:33019"/>
        <dbReference type="ChEBI" id="CHEBI:57287"/>
        <dbReference type="ChEBI" id="CHEBI:57368"/>
        <dbReference type="ChEBI" id="CHEBI:456215"/>
        <dbReference type="EC" id="6.2.1.15"/>
    </reaction>
    <physiologicalReaction direction="left-to-right" evidence="12">
        <dbReference type="Rhea" id="RHEA:19714"/>
    </physiologicalReaction>
</comment>
<dbReference type="GO" id="GO:0012505">
    <property type="term" value="C:endomembrane system"/>
    <property type="evidence" value="ECO:0007669"/>
    <property type="project" value="UniProtKB-SubCell"/>
</dbReference>
<evidence type="ECO:0000256" key="18">
    <source>
        <dbReference type="ARBA" id="ARBA00036233"/>
    </source>
</evidence>
<dbReference type="Pfam" id="PF13193">
    <property type="entry name" value="AMP-binding_C"/>
    <property type="match status" value="1"/>
</dbReference>
<dbReference type="EC" id="6.2.1.15" evidence="13"/>
<evidence type="ECO:0000256" key="10">
    <source>
        <dbReference type="ARBA" id="ARBA00023098"/>
    </source>
</evidence>
<keyword evidence="3" id="KW-0813">Transport</keyword>
<evidence type="ECO:0000256" key="15">
    <source>
        <dbReference type="ARBA" id="ARBA00032120"/>
    </source>
</evidence>
<organism evidence="26">
    <name type="scientific">Sus scrofa</name>
    <name type="common">Pig</name>
    <dbReference type="NCBI Taxonomy" id="9823"/>
    <lineage>
        <taxon>Eukaryota</taxon>
        <taxon>Metazoa</taxon>
        <taxon>Chordata</taxon>
        <taxon>Craniata</taxon>
        <taxon>Vertebrata</taxon>
        <taxon>Euteleostomi</taxon>
        <taxon>Mammalia</taxon>
        <taxon>Eutheria</taxon>
        <taxon>Laurasiatheria</taxon>
        <taxon>Artiodactyla</taxon>
        <taxon>Suina</taxon>
        <taxon>Suidae</taxon>
        <taxon>Sus</taxon>
    </lineage>
</organism>
<feature type="domain" description="AMP-dependent synthetase/ligase" evidence="24">
    <location>
        <begin position="82"/>
        <end position="432"/>
    </location>
</feature>
<evidence type="ECO:0000256" key="9">
    <source>
        <dbReference type="ARBA" id="ARBA00023055"/>
    </source>
</evidence>
<evidence type="ECO:0000256" key="2">
    <source>
        <dbReference type="ARBA" id="ARBA00006432"/>
    </source>
</evidence>
<dbReference type="SUPFAM" id="SSF56801">
    <property type="entry name" value="Acetyl-CoA synthetase-like"/>
    <property type="match status" value="1"/>
</dbReference>
<protein>
    <recommendedName>
        <fullName evidence="15">Arachidonate--CoA ligase</fullName>
        <ecNumber evidence="13">6.2.1.15</ecNumber>
        <ecNumber evidence="14">6.2.1.3</ecNumber>
    </recommendedName>
    <alternativeName>
        <fullName evidence="21">Long-chain-fatty-acid--CoA ligase</fullName>
    </alternativeName>
</protein>
<dbReference type="EC" id="6.2.1.3" evidence="14"/>
<comment type="similarity">
    <text evidence="2">Belongs to the ATP-dependent AMP-binding enzyme family.</text>
</comment>
<name>G8IG86_PIG</name>
<evidence type="ECO:0000256" key="1">
    <source>
        <dbReference type="ARBA" id="ARBA00004308"/>
    </source>
</evidence>
<dbReference type="PROSITE" id="PS00455">
    <property type="entry name" value="AMP_BINDING"/>
    <property type="match status" value="1"/>
</dbReference>
<dbReference type="GO" id="GO:0016020">
    <property type="term" value="C:membrane"/>
    <property type="evidence" value="ECO:0007669"/>
    <property type="project" value="UniProtKB-ARBA"/>
</dbReference>
<evidence type="ECO:0000256" key="13">
    <source>
        <dbReference type="ARBA" id="ARBA00026113"/>
    </source>
</evidence>
<dbReference type="GO" id="GO:0006869">
    <property type="term" value="P:lipid transport"/>
    <property type="evidence" value="ECO:0007669"/>
    <property type="project" value="UniProtKB-KW"/>
</dbReference>